<evidence type="ECO:0000259" key="18">
    <source>
        <dbReference type="PROSITE" id="PS51192"/>
    </source>
</evidence>
<dbReference type="InterPro" id="IPR036390">
    <property type="entry name" value="WH_DNA-bd_sf"/>
</dbReference>
<comment type="catalytic activity">
    <reaction evidence="15">
        <text>Couples ATP hydrolysis with the unwinding of duplex DNA by translocating in the 3'-5' direction.</text>
        <dbReference type="EC" id="5.6.2.4"/>
    </reaction>
</comment>
<dbReference type="NCBIfam" id="TIGR00614">
    <property type="entry name" value="recQ_fam"/>
    <property type="match status" value="1"/>
</dbReference>
<comment type="cofactor">
    <cofactor evidence="2">
        <name>Zn(2+)</name>
        <dbReference type="ChEBI" id="CHEBI:29105"/>
    </cofactor>
</comment>
<dbReference type="GO" id="GO:0006281">
    <property type="term" value="P:DNA repair"/>
    <property type="evidence" value="ECO:0007669"/>
    <property type="project" value="UniProtKB-KW"/>
</dbReference>
<dbReference type="InterPro" id="IPR014001">
    <property type="entry name" value="Helicase_ATP-bd"/>
</dbReference>
<dbReference type="RefSeq" id="WP_255036291.1">
    <property type="nucleotide sequence ID" value="NZ_RJUF01000011.1"/>
</dbReference>
<dbReference type="SMART" id="SM00341">
    <property type="entry name" value="HRDC"/>
    <property type="match status" value="1"/>
</dbReference>
<evidence type="ECO:0000256" key="4">
    <source>
        <dbReference type="ARBA" id="ARBA00022723"/>
    </source>
</evidence>
<comment type="similarity">
    <text evidence="3">Belongs to the helicase family. RecQ subfamily.</text>
</comment>
<evidence type="ECO:0000256" key="11">
    <source>
        <dbReference type="ARBA" id="ARBA00023125"/>
    </source>
</evidence>
<feature type="domain" description="Helicase ATP-binding" evidence="18">
    <location>
        <begin position="24"/>
        <end position="192"/>
    </location>
</feature>
<dbReference type="Proteomes" id="UP001204144">
    <property type="component" value="Unassembled WGS sequence"/>
</dbReference>
<evidence type="ECO:0000256" key="14">
    <source>
        <dbReference type="ARBA" id="ARBA00023235"/>
    </source>
</evidence>
<dbReference type="InterPro" id="IPR006293">
    <property type="entry name" value="DNA_helicase_ATP-dep_RecQ_bac"/>
</dbReference>
<evidence type="ECO:0000256" key="12">
    <source>
        <dbReference type="ARBA" id="ARBA00023172"/>
    </source>
</evidence>
<evidence type="ECO:0000256" key="1">
    <source>
        <dbReference type="ARBA" id="ARBA00001946"/>
    </source>
</evidence>
<keyword evidence="21" id="KW-1185">Reference proteome</keyword>
<dbReference type="InterPro" id="IPR027417">
    <property type="entry name" value="P-loop_NTPase"/>
</dbReference>
<dbReference type="GO" id="GO:0003677">
    <property type="term" value="F:DNA binding"/>
    <property type="evidence" value="ECO:0007669"/>
    <property type="project" value="UniProtKB-KW"/>
</dbReference>
<dbReference type="GO" id="GO:0043590">
    <property type="term" value="C:bacterial nucleoid"/>
    <property type="evidence" value="ECO:0007669"/>
    <property type="project" value="TreeGrafter"/>
</dbReference>
<protein>
    <recommendedName>
        <fullName evidence="16">DNA helicase RecQ</fullName>
        <ecNumber evidence="16">5.6.2.4</ecNumber>
    </recommendedName>
</protein>
<feature type="domain" description="HRDC" evidence="17">
    <location>
        <begin position="526"/>
        <end position="606"/>
    </location>
</feature>
<keyword evidence="13" id="KW-0234">DNA repair</keyword>
<evidence type="ECO:0000259" key="19">
    <source>
        <dbReference type="PROSITE" id="PS51194"/>
    </source>
</evidence>
<dbReference type="InterPro" id="IPR032284">
    <property type="entry name" value="RecQ_Zn-bd"/>
</dbReference>
<dbReference type="NCBIfam" id="TIGR01389">
    <property type="entry name" value="recQ"/>
    <property type="match status" value="1"/>
</dbReference>
<keyword evidence="11" id="KW-0238">DNA-binding</keyword>
<dbReference type="InterPro" id="IPR029491">
    <property type="entry name" value="Helicase_HTH"/>
</dbReference>
<evidence type="ECO:0000256" key="3">
    <source>
        <dbReference type="ARBA" id="ARBA00005446"/>
    </source>
</evidence>
<dbReference type="GO" id="GO:0016787">
    <property type="term" value="F:hydrolase activity"/>
    <property type="evidence" value="ECO:0007669"/>
    <property type="project" value="UniProtKB-KW"/>
</dbReference>
<keyword evidence="9" id="KW-0862">Zinc</keyword>
<dbReference type="SUPFAM" id="SSF47819">
    <property type="entry name" value="HRDC-like"/>
    <property type="match status" value="1"/>
</dbReference>
<dbReference type="InterPro" id="IPR001650">
    <property type="entry name" value="Helicase_C-like"/>
</dbReference>
<dbReference type="GO" id="GO:0006260">
    <property type="term" value="P:DNA replication"/>
    <property type="evidence" value="ECO:0007669"/>
    <property type="project" value="InterPro"/>
</dbReference>
<evidence type="ECO:0000256" key="7">
    <source>
        <dbReference type="ARBA" id="ARBA00022801"/>
    </source>
</evidence>
<dbReference type="InterPro" id="IPR004589">
    <property type="entry name" value="DNA_helicase_ATP-dep_RecQ"/>
</dbReference>
<keyword evidence="7 20" id="KW-0378">Hydrolase</keyword>
<dbReference type="GO" id="GO:0030894">
    <property type="term" value="C:replisome"/>
    <property type="evidence" value="ECO:0007669"/>
    <property type="project" value="TreeGrafter"/>
</dbReference>
<dbReference type="SMART" id="SM00487">
    <property type="entry name" value="DEXDc"/>
    <property type="match status" value="1"/>
</dbReference>
<dbReference type="SUPFAM" id="SSF52540">
    <property type="entry name" value="P-loop containing nucleoside triphosphate hydrolases"/>
    <property type="match status" value="1"/>
</dbReference>
<dbReference type="EMBL" id="RJUF01000011">
    <property type="protein sequence ID" value="MCP9762520.1"/>
    <property type="molecule type" value="Genomic_DNA"/>
</dbReference>
<dbReference type="Pfam" id="PF00271">
    <property type="entry name" value="Helicase_C"/>
    <property type="match status" value="1"/>
</dbReference>
<dbReference type="EC" id="5.6.2.4" evidence="16"/>
<dbReference type="PROSITE" id="PS50967">
    <property type="entry name" value="HRDC"/>
    <property type="match status" value="1"/>
</dbReference>
<keyword evidence="14" id="KW-0413">Isomerase</keyword>
<dbReference type="GO" id="GO:0046872">
    <property type="term" value="F:metal ion binding"/>
    <property type="evidence" value="ECO:0007669"/>
    <property type="project" value="UniProtKB-KW"/>
</dbReference>
<dbReference type="Gene3D" id="1.10.150.80">
    <property type="entry name" value="HRDC domain"/>
    <property type="match status" value="1"/>
</dbReference>
<dbReference type="Pfam" id="PF16124">
    <property type="entry name" value="RecQ_Zn_bind"/>
    <property type="match status" value="1"/>
</dbReference>
<dbReference type="SMART" id="SM00490">
    <property type="entry name" value="HELICc"/>
    <property type="match status" value="1"/>
</dbReference>
<keyword evidence="10" id="KW-0067">ATP-binding</keyword>
<dbReference type="PROSITE" id="PS51192">
    <property type="entry name" value="HELICASE_ATP_BIND_1"/>
    <property type="match status" value="1"/>
</dbReference>
<dbReference type="InterPro" id="IPR018982">
    <property type="entry name" value="RQC_domain"/>
</dbReference>
<dbReference type="FunFam" id="3.40.50.300:FF:000156">
    <property type="entry name" value="ATP-dependent DNA helicase recQ"/>
    <property type="match status" value="1"/>
</dbReference>
<dbReference type="GO" id="GO:0009378">
    <property type="term" value="F:four-way junction helicase activity"/>
    <property type="evidence" value="ECO:0007669"/>
    <property type="project" value="TreeGrafter"/>
</dbReference>
<evidence type="ECO:0000256" key="8">
    <source>
        <dbReference type="ARBA" id="ARBA00022806"/>
    </source>
</evidence>
<gene>
    <name evidence="20" type="primary">recQ</name>
    <name evidence="20" type="ORF">EGI31_06100</name>
</gene>
<evidence type="ECO:0000256" key="15">
    <source>
        <dbReference type="ARBA" id="ARBA00034617"/>
    </source>
</evidence>
<dbReference type="CDD" id="cd18794">
    <property type="entry name" value="SF2_C_RecQ"/>
    <property type="match status" value="1"/>
</dbReference>
<keyword evidence="8 20" id="KW-0347">Helicase</keyword>
<dbReference type="Gene3D" id="1.10.10.10">
    <property type="entry name" value="Winged helix-like DNA-binding domain superfamily/Winged helix DNA-binding domain"/>
    <property type="match status" value="1"/>
</dbReference>
<dbReference type="InterPro" id="IPR002121">
    <property type="entry name" value="HRDC_dom"/>
</dbReference>
<dbReference type="Pfam" id="PF00570">
    <property type="entry name" value="HRDC"/>
    <property type="match status" value="1"/>
</dbReference>
<evidence type="ECO:0000256" key="5">
    <source>
        <dbReference type="ARBA" id="ARBA00022741"/>
    </source>
</evidence>
<dbReference type="PANTHER" id="PTHR13710:SF105">
    <property type="entry name" value="ATP-DEPENDENT DNA HELICASE Q1"/>
    <property type="match status" value="1"/>
</dbReference>
<comment type="caution">
    <text evidence="20">The sequence shown here is derived from an EMBL/GenBank/DDBJ whole genome shotgun (WGS) entry which is preliminary data.</text>
</comment>
<dbReference type="InterPro" id="IPR011545">
    <property type="entry name" value="DEAD/DEAH_box_helicase_dom"/>
</dbReference>
<dbReference type="Gene3D" id="1.10.10.1390">
    <property type="entry name" value="ATP-dependent DNA helicase RecQ"/>
    <property type="match status" value="1"/>
</dbReference>
<dbReference type="SUPFAM" id="SSF46785">
    <property type="entry name" value="Winged helix' DNA-binding domain"/>
    <property type="match status" value="1"/>
</dbReference>
<dbReference type="Pfam" id="PF09382">
    <property type="entry name" value="RQC"/>
    <property type="match status" value="1"/>
</dbReference>
<evidence type="ECO:0000313" key="20">
    <source>
        <dbReference type="EMBL" id="MCP9762520.1"/>
    </source>
</evidence>
<dbReference type="FunFam" id="3.40.50.300:FF:000296">
    <property type="entry name" value="ATP-dependent DNA helicase RecQ"/>
    <property type="match status" value="1"/>
</dbReference>
<dbReference type="SMART" id="SM00956">
    <property type="entry name" value="RQC"/>
    <property type="match status" value="1"/>
</dbReference>
<dbReference type="PROSITE" id="PS51194">
    <property type="entry name" value="HELICASE_CTER"/>
    <property type="match status" value="1"/>
</dbReference>
<dbReference type="PANTHER" id="PTHR13710">
    <property type="entry name" value="DNA HELICASE RECQ FAMILY MEMBER"/>
    <property type="match status" value="1"/>
</dbReference>
<proteinExistence type="inferred from homology"/>
<dbReference type="Pfam" id="PF14493">
    <property type="entry name" value="HTH_40"/>
    <property type="match status" value="1"/>
</dbReference>
<dbReference type="InterPro" id="IPR036388">
    <property type="entry name" value="WH-like_DNA-bd_sf"/>
</dbReference>
<comment type="cofactor">
    <cofactor evidence="1">
        <name>Mg(2+)</name>
        <dbReference type="ChEBI" id="CHEBI:18420"/>
    </cofactor>
</comment>
<evidence type="ECO:0000256" key="9">
    <source>
        <dbReference type="ARBA" id="ARBA00022833"/>
    </source>
</evidence>
<dbReference type="InterPro" id="IPR010997">
    <property type="entry name" value="HRDC-like_sf"/>
</dbReference>
<dbReference type="GO" id="GO:0005737">
    <property type="term" value="C:cytoplasm"/>
    <property type="evidence" value="ECO:0007669"/>
    <property type="project" value="TreeGrafter"/>
</dbReference>
<evidence type="ECO:0000256" key="10">
    <source>
        <dbReference type="ARBA" id="ARBA00022840"/>
    </source>
</evidence>
<evidence type="ECO:0000313" key="21">
    <source>
        <dbReference type="Proteomes" id="UP001204144"/>
    </source>
</evidence>
<evidence type="ECO:0000256" key="6">
    <source>
        <dbReference type="ARBA" id="ARBA00022763"/>
    </source>
</evidence>
<dbReference type="AlphaFoldDB" id="A0AAE3KW93"/>
<dbReference type="GO" id="GO:0043138">
    <property type="term" value="F:3'-5' DNA helicase activity"/>
    <property type="evidence" value="ECO:0007669"/>
    <property type="project" value="UniProtKB-EC"/>
</dbReference>
<dbReference type="GO" id="GO:0005524">
    <property type="term" value="F:ATP binding"/>
    <property type="evidence" value="ECO:0007669"/>
    <property type="project" value="UniProtKB-KW"/>
</dbReference>
<dbReference type="InterPro" id="IPR044876">
    <property type="entry name" value="HRDC_dom_sf"/>
</dbReference>
<sequence>MTKTTALKKYFGYDSFRPLQAEIIDHVLDKKDALVLMPTGGGKSICFQVPAMVLDGLTVVISPLIALMKDQVEALRSNGIKASFLNSSISNDEQDAVFWAAKLGELKLLYIAPEKLFSGNMVENFKNLNISLFAIDESHCISSWGHDFRPEYRQLSILKEEFPEIPVIALTATADKVTRRDICKQLQIPEEHTFISSFDRPNISLEVLPGRKRLQQIQSFLNKVPNQSGIIYCLSRKSTEAVAESLNNLGFKAEAYHAGIPADKRSKIQENFIKDETPIIVATIAFGMGIDKSNVRWVIHYNMPSNVESFYQEIGRAGRDGTPAQTVLFYSFADIVTRTDMIKSSELPEKQKELMLAKLDRMKQYAEANICRRRILISYFNEDIGKDCGNCDVCKNPRKKFDATVLAQKALSAIFRTNQKIALTMLMDILRGSRNQSVIRHGYDQLPTFGVGKDLKAEIWVDYILQLLNYGAFDIAYDEGHTFKLNEVSSQILKGQRMVEISEYISPSERQAAEAEQLKFSPSKTEQIKGELFEKLRTLRKQIADAIGSPAYIVFSDATLVDMAAKKPITKAQFLEVSGVGQEKFKRFGDAFLKEIFEFVNQNKESASRMGKGLTQAVSYQLYQDGYSVEEIAQQRSIAQSTVISHLIKMKEDGHEIDLSVLIDPWDLNAIKDAVEEIGFKKGDGIKTVFEHFEGNVGYEKIRLALWLLNL</sequence>
<evidence type="ECO:0000256" key="2">
    <source>
        <dbReference type="ARBA" id="ARBA00001947"/>
    </source>
</evidence>
<feature type="domain" description="Helicase C-terminal" evidence="19">
    <location>
        <begin position="216"/>
        <end position="362"/>
    </location>
</feature>
<dbReference type="GO" id="GO:0006310">
    <property type="term" value="P:DNA recombination"/>
    <property type="evidence" value="ECO:0007669"/>
    <property type="project" value="UniProtKB-UniRule"/>
</dbReference>
<reference evidence="20 21" key="1">
    <citation type="submission" date="2018-11" db="EMBL/GenBank/DDBJ databases">
        <title>Novel bacteria species description.</title>
        <authorList>
            <person name="Han J.-H."/>
        </authorList>
    </citation>
    <scope>NUCLEOTIDE SEQUENCE [LARGE SCALE GENOMIC DNA]</scope>
    <source>
        <strain evidence="20 21">KCTC23259</strain>
    </source>
</reference>
<dbReference type="Gene3D" id="3.40.50.300">
    <property type="entry name" value="P-loop containing nucleotide triphosphate hydrolases"/>
    <property type="match status" value="2"/>
</dbReference>
<evidence type="ECO:0000256" key="16">
    <source>
        <dbReference type="NCBIfam" id="TIGR01389"/>
    </source>
</evidence>
<name>A0AAE3KW93_9BACT</name>
<keyword evidence="4" id="KW-0479">Metal-binding</keyword>
<dbReference type="Pfam" id="PF00270">
    <property type="entry name" value="DEAD"/>
    <property type="match status" value="1"/>
</dbReference>
<evidence type="ECO:0000259" key="17">
    <source>
        <dbReference type="PROSITE" id="PS50967"/>
    </source>
</evidence>
<keyword evidence="6" id="KW-0227">DNA damage</keyword>
<accession>A0AAE3KW93</accession>
<dbReference type="CDD" id="cd17920">
    <property type="entry name" value="DEXHc_RecQ"/>
    <property type="match status" value="1"/>
</dbReference>
<organism evidence="20 21">
    <name type="scientific">Lacihabitans soyangensis</name>
    <dbReference type="NCBI Taxonomy" id="869394"/>
    <lineage>
        <taxon>Bacteria</taxon>
        <taxon>Pseudomonadati</taxon>
        <taxon>Bacteroidota</taxon>
        <taxon>Cytophagia</taxon>
        <taxon>Cytophagales</taxon>
        <taxon>Leadbetterellaceae</taxon>
        <taxon>Lacihabitans</taxon>
    </lineage>
</organism>
<dbReference type="GO" id="GO:0009432">
    <property type="term" value="P:SOS response"/>
    <property type="evidence" value="ECO:0007669"/>
    <property type="project" value="UniProtKB-UniRule"/>
</dbReference>
<keyword evidence="12" id="KW-0233">DNA recombination</keyword>
<keyword evidence="5" id="KW-0547">Nucleotide-binding</keyword>
<evidence type="ECO:0000256" key="13">
    <source>
        <dbReference type="ARBA" id="ARBA00023204"/>
    </source>
</evidence>